<dbReference type="PROSITE" id="PS00674">
    <property type="entry name" value="AAA"/>
    <property type="match status" value="1"/>
</dbReference>
<comment type="caution">
    <text evidence="6">The sequence shown here is derived from an EMBL/GenBank/DDBJ whole genome shotgun (WGS) entry which is preliminary data.</text>
</comment>
<name>A0ABD3MA51_9STRA</name>
<feature type="region of interest" description="Disordered" evidence="4">
    <location>
        <begin position="284"/>
        <end position="415"/>
    </location>
</feature>
<feature type="compositionally biased region" description="Polar residues" evidence="4">
    <location>
        <begin position="308"/>
        <end position="329"/>
    </location>
</feature>
<dbReference type="Gene3D" id="1.10.8.60">
    <property type="match status" value="2"/>
</dbReference>
<feature type="domain" description="AAA+ ATPase" evidence="5">
    <location>
        <begin position="450"/>
        <end position="596"/>
    </location>
</feature>
<feature type="compositionally biased region" description="Low complexity" evidence="4">
    <location>
        <begin position="1049"/>
        <end position="1058"/>
    </location>
</feature>
<dbReference type="Gene3D" id="3.40.50.300">
    <property type="entry name" value="P-loop containing nucleotide triphosphate hydrolases"/>
    <property type="match status" value="2"/>
</dbReference>
<dbReference type="FunFam" id="1.10.8.60:FF:000081">
    <property type="entry name" value="AAA family ATPase/60S ribosome export protein"/>
    <property type="match status" value="1"/>
</dbReference>
<feature type="region of interest" description="Disordered" evidence="4">
    <location>
        <begin position="1040"/>
        <end position="1077"/>
    </location>
</feature>
<evidence type="ECO:0000256" key="3">
    <source>
        <dbReference type="ARBA" id="ARBA00022840"/>
    </source>
</evidence>
<dbReference type="InterPro" id="IPR050168">
    <property type="entry name" value="AAA_ATPase_domain"/>
</dbReference>
<dbReference type="PANTHER" id="PTHR23077:SF171">
    <property type="entry name" value="NUCLEAR VALOSIN-CONTAINING PROTEIN-LIKE"/>
    <property type="match status" value="1"/>
</dbReference>
<dbReference type="PANTHER" id="PTHR23077">
    <property type="entry name" value="AAA-FAMILY ATPASE"/>
    <property type="match status" value="1"/>
</dbReference>
<feature type="compositionally biased region" description="Low complexity" evidence="4">
    <location>
        <begin position="42"/>
        <end position="64"/>
    </location>
</feature>
<feature type="compositionally biased region" description="Low complexity" evidence="4">
    <location>
        <begin position="347"/>
        <end position="359"/>
    </location>
</feature>
<gene>
    <name evidence="6" type="ORF">ACHAWU_009758</name>
</gene>
<evidence type="ECO:0000256" key="2">
    <source>
        <dbReference type="ARBA" id="ARBA00022741"/>
    </source>
</evidence>
<dbReference type="InterPro" id="IPR041569">
    <property type="entry name" value="AAA_lid_3"/>
</dbReference>
<dbReference type="InterPro" id="IPR003593">
    <property type="entry name" value="AAA+_ATPase"/>
</dbReference>
<feature type="region of interest" description="Disordered" evidence="4">
    <location>
        <begin position="188"/>
        <end position="256"/>
    </location>
</feature>
<dbReference type="Pfam" id="PF00004">
    <property type="entry name" value="AAA"/>
    <property type="match status" value="2"/>
</dbReference>
<sequence>MDLDGIFTGSTAAPPPPHLPNKQGFRFHKSGSVSPIPPPPSSSTTPSLSSSVQEQQSLHQQQQQMPPLERIPSHPKLISEISSSSSYSSSSTSVFGGSGGAGAGIGGEAAPSGVDSKLYQIVKRITSCTPSLLVSSSSSAGSKLSRQSYNNNIQAVTSLVLEKHREYRRKELDWVRSGVEVALVYLGSNTNHNNGGVPAAGGGSDNNKKRRNTSTVVPIGGGSNNCIGDTDKPQLSPVKKQRQSSDSCPPPTENDAILSELQYSPPQSLTSSNMLNASLRNRYKDVQRERKKEQQQQQLAAADDENGASAQSVQDNVVNMDDNGTQQSPMEAEDMTTLNDISPIPPSTSTTTNTASTTSPKKKKKMKKTPTKSSSSSDSKKNMHRTQQGGGQDEDTSPYSTNAALVQPSTRPTERYSNLGGISSLLKQLRELIEYPLSHPELFLHLGVEPPRGVLLRGPPGCGKTHLAKAIAGELNVSYFQVSAPELVGGVSGESELRVRTLFESASNYAPAIIFIDEIDAIAPKRGEGSSGGGGKSMEKRIVAQLLTCMDSLHPKNTRNQSAVMVLGATNRPDSMDAALRRAGRFDREIILGAPDEKAREGILKVMTRDMRVDADLNYHVLARKTPGFVGADLRSLTKEAAVIAINRIFRTDLLSGVSSTGAITGPSGGDLATDEANCEACNNDDSLEKGDDAENIDTNSNDYQSITPLTPEQLQPLYVNMSDFLLAIPHVQPSSKREGFATVPDVSWSDIGALANIREELTLSVLEPISHPERFEALGLPLPAGVLLYGPPGCGKTLLAKAIAKESGANFISVKGPELLDKYVGESERAVRVVFERARSSSPCIIFFDELDSLCPKRGSDGGSGGGGVSERVVNQLLTEMDGLDSRRSVFVIAATNRPELIDPAMLRPGRLDKLLYVPLPLPDERYSILCALSKKVKLAPDVDLHAIAHNPHATGFSGADCAALLREAGLAVLRDGVLRRTTNPNPNNTDGEADTTAIKEAPLQITAGHFQYAFDHVLPSVSKKDQARYDKLRDRMARARTRGGVIDSTTSSSSAGASGGDTGYTSDAENLASAK</sequence>
<feature type="compositionally biased region" description="Polar residues" evidence="4">
    <location>
        <begin position="697"/>
        <end position="708"/>
    </location>
</feature>
<keyword evidence="7" id="KW-1185">Reference proteome</keyword>
<feature type="region of interest" description="Disordered" evidence="4">
    <location>
        <begin position="1"/>
        <end position="93"/>
    </location>
</feature>
<keyword evidence="3" id="KW-0067">ATP-binding</keyword>
<organism evidence="6 7">
    <name type="scientific">Discostella pseudostelligera</name>
    <dbReference type="NCBI Taxonomy" id="259834"/>
    <lineage>
        <taxon>Eukaryota</taxon>
        <taxon>Sar</taxon>
        <taxon>Stramenopiles</taxon>
        <taxon>Ochrophyta</taxon>
        <taxon>Bacillariophyta</taxon>
        <taxon>Coscinodiscophyceae</taxon>
        <taxon>Thalassiosirophycidae</taxon>
        <taxon>Stephanodiscales</taxon>
        <taxon>Stephanodiscaceae</taxon>
        <taxon>Discostella</taxon>
    </lineage>
</organism>
<evidence type="ECO:0000256" key="1">
    <source>
        <dbReference type="ARBA" id="ARBA00006914"/>
    </source>
</evidence>
<feature type="compositionally biased region" description="Basic and acidic residues" evidence="4">
    <location>
        <begin position="284"/>
        <end position="294"/>
    </location>
</feature>
<dbReference type="GO" id="GO:0005524">
    <property type="term" value="F:ATP binding"/>
    <property type="evidence" value="ECO:0007669"/>
    <property type="project" value="UniProtKB-KW"/>
</dbReference>
<dbReference type="EMBL" id="JALLBG020000199">
    <property type="protein sequence ID" value="KAL3759611.1"/>
    <property type="molecule type" value="Genomic_DNA"/>
</dbReference>
<feature type="compositionally biased region" description="Polar residues" evidence="4">
    <location>
        <begin position="397"/>
        <end position="411"/>
    </location>
</feature>
<feature type="domain" description="AAA+ ATPase" evidence="5">
    <location>
        <begin position="783"/>
        <end position="923"/>
    </location>
</feature>
<protein>
    <recommendedName>
        <fullName evidence="5">AAA+ ATPase domain-containing protein</fullName>
    </recommendedName>
</protein>
<evidence type="ECO:0000313" key="7">
    <source>
        <dbReference type="Proteomes" id="UP001530293"/>
    </source>
</evidence>
<proteinExistence type="inferred from homology"/>
<feature type="compositionally biased region" description="Low complexity" evidence="4">
    <location>
        <begin position="82"/>
        <end position="93"/>
    </location>
</feature>
<evidence type="ECO:0000259" key="5">
    <source>
        <dbReference type="SMART" id="SM00382"/>
    </source>
</evidence>
<dbReference type="Pfam" id="PF17862">
    <property type="entry name" value="AAA_lid_3"/>
    <property type="match status" value="2"/>
</dbReference>
<dbReference type="InterPro" id="IPR027417">
    <property type="entry name" value="P-loop_NTPase"/>
</dbReference>
<evidence type="ECO:0000313" key="6">
    <source>
        <dbReference type="EMBL" id="KAL3759611.1"/>
    </source>
</evidence>
<accession>A0ABD3MA51</accession>
<feature type="region of interest" description="Disordered" evidence="4">
    <location>
        <begin position="683"/>
        <end position="708"/>
    </location>
</feature>
<dbReference type="Proteomes" id="UP001530293">
    <property type="component" value="Unassembled WGS sequence"/>
</dbReference>
<dbReference type="AlphaFoldDB" id="A0ABD3MA51"/>
<keyword evidence="2" id="KW-0547">Nucleotide-binding</keyword>
<dbReference type="FunFam" id="3.40.50.300:FF:003455">
    <property type="entry name" value="Nuclear vcp-like-like protein"/>
    <property type="match status" value="1"/>
</dbReference>
<evidence type="ECO:0000256" key="4">
    <source>
        <dbReference type="SAM" id="MobiDB-lite"/>
    </source>
</evidence>
<dbReference type="SUPFAM" id="SSF52540">
    <property type="entry name" value="P-loop containing nucleoside triphosphate hydrolases"/>
    <property type="match status" value="2"/>
</dbReference>
<dbReference type="InterPro" id="IPR003960">
    <property type="entry name" value="ATPase_AAA_CS"/>
</dbReference>
<comment type="similarity">
    <text evidence="1">Belongs to the AAA ATPase family.</text>
</comment>
<reference evidence="6 7" key="1">
    <citation type="submission" date="2024-10" db="EMBL/GenBank/DDBJ databases">
        <title>Updated reference genomes for cyclostephanoid diatoms.</title>
        <authorList>
            <person name="Roberts W.R."/>
            <person name="Alverson A.J."/>
        </authorList>
    </citation>
    <scope>NUCLEOTIDE SEQUENCE [LARGE SCALE GENOMIC DNA]</scope>
    <source>
        <strain evidence="6 7">AJA232-27</strain>
    </source>
</reference>
<dbReference type="SMART" id="SM00382">
    <property type="entry name" value="AAA"/>
    <property type="match status" value="2"/>
</dbReference>
<dbReference type="FunFam" id="3.40.50.300:FF:000149">
    <property type="entry name" value="Nuclear valosin-containing protein-like"/>
    <property type="match status" value="1"/>
</dbReference>
<dbReference type="InterPro" id="IPR003959">
    <property type="entry name" value="ATPase_AAA_core"/>
</dbReference>
<feature type="compositionally biased region" description="Basic residues" evidence="4">
    <location>
        <begin position="360"/>
        <end position="370"/>
    </location>
</feature>